<organism evidence="2 3">
    <name type="scientific">Candidatus Campylobacter infans</name>
    <dbReference type="NCBI Taxonomy" id="2561898"/>
    <lineage>
        <taxon>Bacteria</taxon>
        <taxon>Pseudomonadati</taxon>
        <taxon>Campylobacterota</taxon>
        <taxon>Epsilonproteobacteria</taxon>
        <taxon>Campylobacterales</taxon>
        <taxon>Campylobacteraceae</taxon>
        <taxon>Campylobacter</taxon>
    </lineage>
</organism>
<dbReference type="SMART" id="SM00487">
    <property type="entry name" value="DEXDc"/>
    <property type="match status" value="1"/>
</dbReference>
<dbReference type="GO" id="GO:0003677">
    <property type="term" value="F:DNA binding"/>
    <property type="evidence" value="ECO:0007669"/>
    <property type="project" value="UniProtKB-KW"/>
</dbReference>
<dbReference type="InterPro" id="IPR007409">
    <property type="entry name" value="Restrct_endonuc_type1_HsdR_N"/>
</dbReference>
<name>A0A7H9CHY6_9BACT</name>
<dbReference type="InterPro" id="IPR014001">
    <property type="entry name" value="Helicase_ATP-bd"/>
</dbReference>
<proteinExistence type="predicted"/>
<evidence type="ECO:0000313" key="2">
    <source>
        <dbReference type="EMBL" id="QLI05716.1"/>
    </source>
</evidence>
<dbReference type="InterPro" id="IPR055180">
    <property type="entry name" value="HsdR_RecA-like_helicase_dom_2"/>
</dbReference>
<dbReference type="SUPFAM" id="SSF52540">
    <property type="entry name" value="P-loop containing nucleoside triphosphate hydrolases"/>
    <property type="match status" value="1"/>
</dbReference>
<feature type="domain" description="Helicase ATP-binding" evidence="1">
    <location>
        <begin position="280"/>
        <end position="458"/>
    </location>
</feature>
<dbReference type="Pfam" id="PF22679">
    <property type="entry name" value="T1R_D3-like"/>
    <property type="match status" value="1"/>
</dbReference>
<protein>
    <submittedName>
        <fullName evidence="2">Type I restriction/modification system, restriction subunit</fullName>
    </submittedName>
</protein>
<dbReference type="KEGG" id="cinf:CINF_1229"/>
<accession>A0A7H9CHY6</accession>
<dbReference type="InterPro" id="IPR027417">
    <property type="entry name" value="P-loop_NTPase"/>
</dbReference>
<dbReference type="EMBL" id="CP049075">
    <property type="protein sequence ID" value="QLI05716.1"/>
    <property type="molecule type" value="Genomic_DNA"/>
</dbReference>
<keyword evidence="3" id="KW-1185">Reference proteome</keyword>
<evidence type="ECO:0000313" key="3">
    <source>
        <dbReference type="Proteomes" id="UP000509414"/>
    </source>
</evidence>
<dbReference type="GO" id="GO:0005524">
    <property type="term" value="F:ATP binding"/>
    <property type="evidence" value="ECO:0007669"/>
    <property type="project" value="UniProtKB-KW"/>
</dbReference>
<dbReference type="AlphaFoldDB" id="A0A7H9CHY6"/>
<evidence type="ECO:0000259" key="1">
    <source>
        <dbReference type="PROSITE" id="PS51192"/>
    </source>
</evidence>
<dbReference type="Pfam" id="PF04313">
    <property type="entry name" value="HSDR_N"/>
    <property type="match status" value="1"/>
</dbReference>
<dbReference type="InterPro" id="IPR040980">
    <property type="entry name" value="SWI2_SNF2"/>
</dbReference>
<dbReference type="Gene3D" id="3.90.1570.50">
    <property type="match status" value="1"/>
</dbReference>
<dbReference type="Gene3D" id="3.40.50.300">
    <property type="entry name" value="P-loop containing nucleotide triphosphate hydrolases"/>
    <property type="match status" value="3"/>
</dbReference>
<dbReference type="REBASE" id="410041">
    <property type="entry name" value="Cje195ORF1236P"/>
</dbReference>
<dbReference type="PROSITE" id="PS51192">
    <property type="entry name" value="HELICASE_ATP_BIND_1"/>
    <property type="match status" value="1"/>
</dbReference>
<dbReference type="PANTHER" id="PTHR42927:SF1">
    <property type="entry name" value="HELICASE SUPERFAMILY 1 AND 2 DOMAIN-CONTAINING PROTEIN"/>
    <property type="match status" value="1"/>
</dbReference>
<dbReference type="GO" id="GO:0009035">
    <property type="term" value="F:type I site-specific deoxyribonuclease activity"/>
    <property type="evidence" value="ECO:0007669"/>
    <property type="project" value="UniProtKB-EC"/>
</dbReference>
<dbReference type="GO" id="GO:0009307">
    <property type="term" value="P:DNA restriction-modification system"/>
    <property type="evidence" value="ECO:0007669"/>
    <property type="project" value="UniProtKB-KW"/>
</dbReference>
<gene>
    <name evidence="2" type="primary">hsdR</name>
    <name evidence="2" type="ORF">CINF_1229</name>
</gene>
<dbReference type="Proteomes" id="UP000509414">
    <property type="component" value="Chromosome"/>
</dbReference>
<reference evidence="2 3" key="1">
    <citation type="submission" date="2020-02" db="EMBL/GenBank/DDBJ databases">
        <title>Complete genome sequence of the novel Campylobacter species Candidatus Campylobacter infans.</title>
        <authorList>
            <person name="Duim B."/>
            <person name="Zomer A."/>
            <person name="van der Graaf L."/>
            <person name="Wagenaar J."/>
        </authorList>
    </citation>
    <scope>NUCLEOTIDE SEQUENCE [LARGE SCALE GENOMIC DNA]</scope>
    <source>
        <strain evidence="2 3">19S00001</strain>
    </source>
</reference>
<sequence>MAKTIYDEKTQYQADIIKEFAKNGIFERSATCYDKNLAMDKELLLEFLKATQEKALNALNLSDDEIIAKINEYIIKEGILYCLKNGVDINGYDFKLVYDRQRSGFNADLAQKYEQNKISIMQEVNADKDNKERVDLVIFVNGIAFACMELKSNYSAQSVEHAIKQYKEDRNPTTRLFDARLGAVVFFALDLHECYMSTELKGYGTKFLPFNKGKGKNSSTGAGNDNRDDKISDVWYLWEEVLVKDNIINLIVNFIFEENGMMIFPRYHQMDLVNKIQSDILSSNEYKNYLIQHSAGSGKTKSIAWLAYALSGLYKNGSVCFESVIIVTDRKVVDRQLQDEIKKLKHQEGFIKTLDDKCGSAELKEALKSNTKIIVTTIQKFLYIKDDLKNFDIRSAVIIDEAHSSTSGGDMEALLDTLSSDFGGASKPSNISLFGFTATPKSSTLQIFGQKNESGFYVPFHLYSMKQAIEEGYILNVLENYTTFNTFYKIALNEDDKEVKESKAKRQIRDIIKNNSDIIKQRVGVIAEHFAGSGSALLGAKAKAMVVCEDIESVIRYFRAFKDYCDSKGYDFKPLIAFSGEVVIDGEVLSERGINGISESALPKEFDKDERRVLFVANKYQTGFDQNKLCVMYVIKTLKGISAVQTLSRLNRICPEYPQKTTFVLDFVNQFDDIMESFAPYYTHTWLKDGIDMADLIDISAKIDGYNILMPLDEYSVANAIATMGKKAQSRIKSYFTKVVGEINKLDDKHKQEFKGLLIKYLNIYVRLKLIFGDTFSDELKNRYVFIDILLRHMVEVVKNGENIEINISIEDVQVLENETYTGVKVISDPVMELSAFGAMTIKTSKLDLLSNIIRKINENLGLSAEENAEIQAIIDITNQLLNSETLQSGAKNNTKSDFTKLYNDEVVDILTSNYENFSSFYGALLDNDIYRNEIFAPLSDDIYNNIQKR</sequence>
<dbReference type="RefSeq" id="WP_179974895.1">
    <property type="nucleotide sequence ID" value="NZ_CP049075.1"/>
</dbReference>
<dbReference type="Pfam" id="PF18766">
    <property type="entry name" value="SWI2_SNF2"/>
    <property type="match status" value="1"/>
</dbReference>
<dbReference type="PANTHER" id="PTHR42927">
    <property type="entry name" value="HELICASE SUPERFAMILY 1 AND 2 DOMAIN-CONTAINING PROTEIN"/>
    <property type="match status" value="1"/>
</dbReference>